<name>A0AAD9KJC0_RIDPI</name>
<feature type="region of interest" description="Disordered" evidence="1">
    <location>
        <begin position="217"/>
        <end position="239"/>
    </location>
</feature>
<accession>A0AAD9KJC0</accession>
<feature type="region of interest" description="Disordered" evidence="1">
    <location>
        <begin position="256"/>
        <end position="286"/>
    </location>
</feature>
<keyword evidence="3" id="KW-1185">Reference proteome</keyword>
<sequence length="392" mass="43783">MPLMPFKKVYQNFPEDFADGVTQHVRRRTESYREDRTASDGIDASSINVSMADVGPEQPSGPTGAARYQGHFLLTTKRSHTPLITVSDAESDGENSSLTAPATHFRSVTRQSPLSHTNGYFTSAMNVIRPTFIRPPSRTTISLDNVDMWESDSESDQSQGFDKINSAVIAPSKTIDFSDLRRSRSPVVAHKRNRLEGGVNVLRIDTPTLRERIMTSPAAMTREPRSRPHSRGSRKLRTTVPKPQRCCFVPIRHEKRRETPESAEVKRHIDKQPSHGPGSTIACTRKTQFASTTPGNYGDSGDSKRAFARSTLVIHSRDVVKSTAVPVVVDRSPPKVKFNEYVTITDGTMNTFDLLRTSANSAQLFKKRFLRNSADIQRHIADNTQDKTEFPT</sequence>
<comment type="caution">
    <text evidence="2">The sequence shown here is derived from an EMBL/GenBank/DDBJ whole genome shotgun (WGS) entry which is preliminary data.</text>
</comment>
<protein>
    <submittedName>
        <fullName evidence="2">Uncharacterized protein</fullName>
    </submittedName>
</protein>
<evidence type="ECO:0000256" key="1">
    <source>
        <dbReference type="SAM" id="MobiDB-lite"/>
    </source>
</evidence>
<evidence type="ECO:0000313" key="2">
    <source>
        <dbReference type="EMBL" id="KAK2171780.1"/>
    </source>
</evidence>
<feature type="compositionally biased region" description="Basic residues" evidence="1">
    <location>
        <begin position="227"/>
        <end position="237"/>
    </location>
</feature>
<gene>
    <name evidence="2" type="ORF">NP493_1027g00014</name>
</gene>
<reference evidence="2" key="1">
    <citation type="journal article" date="2023" name="Mol. Biol. Evol.">
        <title>Third-Generation Sequencing Reveals the Adaptive Role of the Epigenome in Three Deep-Sea Polychaetes.</title>
        <authorList>
            <person name="Perez M."/>
            <person name="Aroh O."/>
            <person name="Sun Y."/>
            <person name="Lan Y."/>
            <person name="Juniper S.K."/>
            <person name="Young C.R."/>
            <person name="Angers B."/>
            <person name="Qian P.Y."/>
        </authorList>
    </citation>
    <scope>NUCLEOTIDE SEQUENCE</scope>
    <source>
        <strain evidence="2">R07B-5</strain>
    </source>
</reference>
<feature type="region of interest" description="Disordered" evidence="1">
    <location>
        <begin position="87"/>
        <end position="111"/>
    </location>
</feature>
<feature type="compositionally biased region" description="Polar residues" evidence="1">
    <location>
        <begin position="94"/>
        <end position="111"/>
    </location>
</feature>
<organism evidence="2 3">
    <name type="scientific">Ridgeia piscesae</name>
    <name type="common">Tubeworm</name>
    <dbReference type="NCBI Taxonomy" id="27915"/>
    <lineage>
        <taxon>Eukaryota</taxon>
        <taxon>Metazoa</taxon>
        <taxon>Spiralia</taxon>
        <taxon>Lophotrochozoa</taxon>
        <taxon>Annelida</taxon>
        <taxon>Polychaeta</taxon>
        <taxon>Sedentaria</taxon>
        <taxon>Canalipalpata</taxon>
        <taxon>Sabellida</taxon>
        <taxon>Siboglinidae</taxon>
        <taxon>Ridgeia</taxon>
    </lineage>
</organism>
<dbReference type="EMBL" id="JAODUO010001027">
    <property type="protein sequence ID" value="KAK2171780.1"/>
    <property type="molecule type" value="Genomic_DNA"/>
</dbReference>
<dbReference type="Proteomes" id="UP001209878">
    <property type="component" value="Unassembled WGS sequence"/>
</dbReference>
<proteinExistence type="predicted"/>
<evidence type="ECO:0000313" key="3">
    <source>
        <dbReference type="Proteomes" id="UP001209878"/>
    </source>
</evidence>
<feature type="compositionally biased region" description="Basic and acidic residues" evidence="1">
    <location>
        <begin position="256"/>
        <end position="273"/>
    </location>
</feature>
<dbReference type="AlphaFoldDB" id="A0AAD9KJC0"/>